<dbReference type="GO" id="GO:0007018">
    <property type="term" value="P:microtubule-based movement"/>
    <property type="evidence" value="ECO:0007669"/>
    <property type="project" value="InterPro"/>
</dbReference>
<evidence type="ECO:0000256" key="7">
    <source>
        <dbReference type="SAM" id="Coils"/>
    </source>
</evidence>
<evidence type="ECO:0000256" key="8">
    <source>
        <dbReference type="SAM" id="MobiDB-lite"/>
    </source>
</evidence>
<dbReference type="GO" id="GO:0005875">
    <property type="term" value="C:microtubule associated complex"/>
    <property type="evidence" value="ECO:0007669"/>
    <property type="project" value="TreeGrafter"/>
</dbReference>
<dbReference type="AlphaFoldDB" id="A0A1X0NYU1"/>
<feature type="compositionally biased region" description="Low complexity" evidence="8">
    <location>
        <begin position="886"/>
        <end position="902"/>
    </location>
</feature>
<comment type="similarity">
    <text evidence="6">Belongs to the TRAFAC class myosin-kinesin ATPase superfamily. Kinesin family.</text>
</comment>
<keyword evidence="4 6" id="KW-0067">ATP-binding</keyword>
<dbReference type="GO" id="GO:0008017">
    <property type="term" value="F:microtubule binding"/>
    <property type="evidence" value="ECO:0007669"/>
    <property type="project" value="InterPro"/>
</dbReference>
<dbReference type="InterPro" id="IPR036961">
    <property type="entry name" value="Kinesin_motor_dom_sf"/>
</dbReference>
<dbReference type="OrthoDB" id="264170at2759"/>
<dbReference type="InterPro" id="IPR011993">
    <property type="entry name" value="PH-like_dom_sf"/>
</dbReference>
<keyword evidence="6" id="KW-0505">Motor protein</keyword>
<feature type="binding site" evidence="6">
    <location>
        <begin position="99"/>
        <end position="106"/>
    </location>
    <ligand>
        <name>ATP</name>
        <dbReference type="ChEBI" id="CHEBI:30616"/>
    </ligand>
</feature>
<dbReference type="PROSITE" id="PS50067">
    <property type="entry name" value="KINESIN_MOTOR_2"/>
    <property type="match status" value="1"/>
</dbReference>
<evidence type="ECO:0000256" key="1">
    <source>
        <dbReference type="ARBA" id="ARBA00004496"/>
    </source>
</evidence>
<evidence type="ECO:0000256" key="5">
    <source>
        <dbReference type="ARBA" id="ARBA00023054"/>
    </source>
</evidence>
<evidence type="ECO:0000313" key="10">
    <source>
        <dbReference type="EMBL" id="ORC89845.1"/>
    </source>
</evidence>
<dbReference type="InterPro" id="IPR001752">
    <property type="entry name" value="Kinesin_motor_dom"/>
</dbReference>
<sequence>MLQESKSVTVGVRIRPRLDGVVNALQSAERYEQMACSQLSEKTLRLWDGRATRDSRTFFFGYDSVFDENTTQEEIYEELVTSAVDLVLSGTNVTVLTYGQTGSGKTYTVLGGIRKSPMSDDIITDETGILLRSLQDILHFAEINKNNRHIIIGISAVEIYLDEVRDLLSDEQAPTVIQMAVMKDIVRFPKLTCLPILSLHDGLKVFQKATSKRAQRMTSANDTSSRSHAVFNIEVFQQPITPISRRPMRFLDVLSLRDLEQLNQLEGKTPKLRSHDLFRSASNSLFGPPEAPIMYSKLVLADLAGSEKARNSSVKGEGFDELKKINASLTSLGNVVHCLHEGSRHIPYRDSKLTTVLRDSFAAPNARVVLIVNVSPTVLTVDETLSTLYFADKVKMVKTGPSSGSGSFGSNEMVYEYLSSLRKHDELTSDLRIASVLHRFKAPQVIPVVAGDPKNVLYDFIFRIRRPKSDIQQMAISTLCDAFKTSLDGGRNWILEQEQENQMVRRTVRDETVMGWKKRRSELHDLINGITGSINSNGITDEEIWNKRLEEAASDLGEARARRRSIQVEYNTAVNGLKQVENKLSSVREELKQIMQSNENGTRVDKNEDDTVLLWRQEQREEACWERFSTQAIQAVESAKLRFELSKLICETHRLAVEMKKEKRLVTNKQSQAVYEWLRHVVWGMAGNAVVISNRKEKRRQRKISAADADEVLVDGYIAPHPRQYWQQKPSEENRQRKKRKRSTRYDDDTLREEVISFVKMGGEVLKYSRDGTTHRRLLYIENKDGEDRLCWSTLGSLSRDGYIPLRSITHLQIGRATGDIKNASDIAVAQFYLSWGVVYKRRGSSTTVEFACDTVTEMEAWVIGLSYLTNLVPAFAVLMGKHTPNTSKTNKTDTGSTGSSDNTDENGWGALSSTEAAFCHEWHVPPLVYAETRRQLMKRRTGKRLAGLRLSPGELRSLVKLDIFRASAMWLRFQAEGLVTKPKGKLYCYVQAPAIQDTASMGANPTTGDDSDEEVA</sequence>
<dbReference type="GO" id="GO:0005524">
    <property type="term" value="F:ATP binding"/>
    <property type="evidence" value="ECO:0007669"/>
    <property type="project" value="UniProtKB-UniRule"/>
</dbReference>
<keyword evidence="11" id="KW-1185">Reference proteome</keyword>
<dbReference type="GeneID" id="39984384"/>
<feature type="coiled-coil region" evidence="7">
    <location>
        <begin position="570"/>
        <end position="597"/>
    </location>
</feature>
<dbReference type="VEuPathDB" id="TriTrypDB:TM35_000101130"/>
<evidence type="ECO:0000256" key="4">
    <source>
        <dbReference type="ARBA" id="ARBA00022840"/>
    </source>
</evidence>
<organism evidence="10 11">
    <name type="scientific">Trypanosoma theileri</name>
    <dbReference type="NCBI Taxonomy" id="67003"/>
    <lineage>
        <taxon>Eukaryota</taxon>
        <taxon>Discoba</taxon>
        <taxon>Euglenozoa</taxon>
        <taxon>Kinetoplastea</taxon>
        <taxon>Metakinetoplastina</taxon>
        <taxon>Trypanosomatida</taxon>
        <taxon>Trypanosomatidae</taxon>
        <taxon>Trypanosoma</taxon>
    </lineage>
</organism>
<dbReference type="InterPro" id="IPR027640">
    <property type="entry name" value="Kinesin-like_fam"/>
</dbReference>
<keyword evidence="3 6" id="KW-0547">Nucleotide-binding</keyword>
<dbReference type="RefSeq" id="XP_028883911.1">
    <property type="nucleotide sequence ID" value="XM_029024604.1"/>
</dbReference>
<dbReference type="SMART" id="SM00129">
    <property type="entry name" value="KISc"/>
    <property type="match status" value="1"/>
</dbReference>
<keyword evidence="2" id="KW-0963">Cytoplasm</keyword>
<evidence type="ECO:0000259" key="9">
    <source>
        <dbReference type="PROSITE" id="PS50067"/>
    </source>
</evidence>
<keyword evidence="5 7" id="KW-0175">Coiled coil</keyword>
<dbReference type="InterPro" id="IPR027417">
    <property type="entry name" value="P-loop_NTPase"/>
</dbReference>
<comment type="caution">
    <text evidence="10">The sequence shown here is derived from an EMBL/GenBank/DDBJ whole genome shotgun (WGS) entry which is preliminary data.</text>
</comment>
<dbReference type="SMART" id="SM00233">
    <property type="entry name" value="PH"/>
    <property type="match status" value="1"/>
</dbReference>
<dbReference type="GO" id="GO:0005737">
    <property type="term" value="C:cytoplasm"/>
    <property type="evidence" value="ECO:0007669"/>
    <property type="project" value="UniProtKB-SubCell"/>
</dbReference>
<dbReference type="STRING" id="67003.A0A1X0NYU1"/>
<evidence type="ECO:0000256" key="2">
    <source>
        <dbReference type="ARBA" id="ARBA00022490"/>
    </source>
</evidence>
<dbReference type="PANTHER" id="PTHR47969">
    <property type="entry name" value="CHROMOSOME-ASSOCIATED KINESIN KIF4A-RELATED"/>
    <property type="match status" value="1"/>
</dbReference>
<accession>A0A1X0NYU1</accession>
<dbReference type="Pfam" id="PF00225">
    <property type="entry name" value="Kinesin"/>
    <property type="match status" value="1"/>
</dbReference>
<dbReference type="InterPro" id="IPR001849">
    <property type="entry name" value="PH_domain"/>
</dbReference>
<evidence type="ECO:0000313" key="11">
    <source>
        <dbReference type="Proteomes" id="UP000192257"/>
    </source>
</evidence>
<reference evidence="10 11" key="1">
    <citation type="submission" date="2017-03" db="EMBL/GenBank/DDBJ databases">
        <title>An alternative strategy for trypanosome survival in the mammalian bloodstream revealed through genome and transcriptome analysis of the ubiquitous bovine parasite Trypanosoma (Megatrypanum) theileri.</title>
        <authorList>
            <person name="Kelly S."/>
            <person name="Ivens A."/>
            <person name="Mott A."/>
            <person name="O'Neill E."/>
            <person name="Emms D."/>
            <person name="Macleod O."/>
            <person name="Voorheis P."/>
            <person name="Matthews J."/>
            <person name="Matthews K."/>
            <person name="Carrington M."/>
        </authorList>
    </citation>
    <scope>NUCLEOTIDE SEQUENCE [LARGE SCALE GENOMIC DNA]</scope>
    <source>
        <strain evidence="10">Edinburgh</strain>
    </source>
</reference>
<evidence type="ECO:0000256" key="6">
    <source>
        <dbReference type="PROSITE-ProRule" id="PRU00283"/>
    </source>
</evidence>
<dbReference type="SUPFAM" id="SSF52540">
    <property type="entry name" value="P-loop containing nucleoside triphosphate hydrolases"/>
    <property type="match status" value="1"/>
</dbReference>
<protein>
    <submittedName>
        <fullName evidence="10">Kinesin</fullName>
    </submittedName>
</protein>
<dbReference type="EMBL" id="NBCO01000010">
    <property type="protein sequence ID" value="ORC89845.1"/>
    <property type="molecule type" value="Genomic_DNA"/>
</dbReference>
<comment type="subcellular location">
    <subcellularLocation>
        <location evidence="1">Cytoplasm</location>
    </subcellularLocation>
</comment>
<feature type="region of interest" description="Disordered" evidence="8">
    <location>
        <begin position="884"/>
        <end position="907"/>
    </location>
</feature>
<dbReference type="GO" id="GO:0003777">
    <property type="term" value="F:microtubule motor activity"/>
    <property type="evidence" value="ECO:0007669"/>
    <property type="project" value="InterPro"/>
</dbReference>
<dbReference type="GO" id="GO:0051231">
    <property type="term" value="P:spindle elongation"/>
    <property type="evidence" value="ECO:0007669"/>
    <property type="project" value="TreeGrafter"/>
</dbReference>
<dbReference type="PANTHER" id="PTHR47969:SF15">
    <property type="entry name" value="CHROMOSOME-ASSOCIATED KINESIN KIF4A-RELATED"/>
    <property type="match status" value="1"/>
</dbReference>
<name>A0A1X0NYU1_9TRYP</name>
<dbReference type="PRINTS" id="PR00380">
    <property type="entry name" value="KINESINHEAVY"/>
</dbReference>
<feature type="domain" description="Kinesin motor" evidence="9">
    <location>
        <begin position="7"/>
        <end position="397"/>
    </location>
</feature>
<feature type="region of interest" description="Disordered" evidence="8">
    <location>
        <begin position="727"/>
        <end position="746"/>
    </location>
</feature>
<proteinExistence type="inferred from homology"/>
<gene>
    <name evidence="10" type="ORF">TM35_000101130</name>
</gene>
<dbReference type="GO" id="GO:0007052">
    <property type="term" value="P:mitotic spindle organization"/>
    <property type="evidence" value="ECO:0007669"/>
    <property type="project" value="TreeGrafter"/>
</dbReference>
<evidence type="ECO:0000256" key="3">
    <source>
        <dbReference type="ARBA" id="ARBA00022741"/>
    </source>
</evidence>
<dbReference type="Gene3D" id="3.40.850.10">
    <property type="entry name" value="Kinesin motor domain"/>
    <property type="match status" value="1"/>
</dbReference>
<dbReference type="Gene3D" id="2.30.29.30">
    <property type="entry name" value="Pleckstrin-homology domain (PH domain)/Phosphotyrosine-binding domain (PTB)"/>
    <property type="match status" value="1"/>
</dbReference>
<dbReference type="Proteomes" id="UP000192257">
    <property type="component" value="Unassembled WGS sequence"/>
</dbReference>